<dbReference type="InterPro" id="IPR010982">
    <property type="entry name" value="Lambda_DNA-bd_dom_sf"/>
</dbReference>
<proteinExistence type="predicted"/>
<sequence>MKNETSKYKVTNEQEHAELLARVDVLMRKGEENVTSDESEEIRQIALALEAYELEIYPISAPKTLEGMIELRMYEMRLKQKDLAETLGVSPVKLSMILSGKQKPDIPFIKALHKKLNVSADFILEHI</sequence>
<dbReference type="AlphaFoldDB" id="A0A9E8NAQ5"/>
<keyword evidence="3" id="KW-1185">Reference proteome</keyword>
<gene>
    <name evidence="2" type="ORF">ON006_28125</name>
</gene>
<dbReference type="InterPro" id="IPR001387">
    <property type="entry name" value="Cro/C1-type_HTH"/>
</dbReference>
<evidence type="ECO:0000259" key="1">
    <source>
        <dbReference type="PROSITE" id="PS50943"/>
    </source>
</evidence>
<evidence type="ECO:0000313" key="2">
    <source>
        <dbReference type="EMBL" id="WAC11586.1"/>
    </source>
</evidence>
<dbReference type="CDD" id="cd00093">
    <property type="entry name" value="HTH_XRE"/>
    <property type="match status" value="1"/>
</dbReference>
<dbReference type="Gene3D" id="1.10.260.40">
    <property type="entry name" value="lambda repressor-like DNA-binding domains"/>
    <property type="match status" value="1"/>
</dbReference>
<dbReference type="SUPFAM" id="SSF47413">
    <property type="entry name" value="lambda repressor-like DNA-binding domains"/>
    <property type="match status" value="1"/>
</dbReference>
<dbReference type="Pfam" id="PF01381">
    <property type="entry name" value="HTH_3"/>
    <property type="match status" value="1"/>
</dbReference>
<dbReference type="PROSITE" id="PS50943">
    <property type="entry name" value="HTH_CROC1"/>
    <property type="match status" value="1"/>
</dbReference>
<accession>A0A9E8NAQ5</accession>
<dbReference type="Proteomes" id="UP001164653">
    <property type="component" value="Chromosome"/>
</dbReference>
<reference evidence="2" key="1">
    <citation type="submission" date="2022-11" db="EMBL/GenBank/DDBJ databases">
        <title>Dyadobacter pollutisoli sp. nov., isolated from plastic dumped soil.</title>
        <authorList>
            <person name="Kim J.M."/>
            <person name="Kim K.R."/>
            <person name="Lee J.K."/>
            <person name="Hao L."/>
            <person name="Jeon C.O."/>
        </authorList>
    </citation>
    <scope>NUCLEOTIDE SEQUENCE</scope>
    <source>
        <strain evidence="2">U1</strain>
    </source>
</reference>
<name>A0A9E8NAQ5_9BACT</name>
<evidence type="ECO:0000313" key="3">
    <source>
        <dbReference type="Proteomes" id="UP001164653"/>
    </source>
</evidence>
<protein>
    <submittedName>
        <fullName evidence="2">Helix-turn-helix domain-containing protein</fullName>
    </submittedName>
</protein>
<organism evidence="2 3">
    <name type="scientific">Dyadobacter pollutisoli</name>
    <dbReference type="NCBI Taxonomy" id="2910158"/>
    <lineage>
        <taxon>Bacteria</taxon>
        <taxon>Pseudomonadati</taxon>
        <taxon>Bacteroidota</taxon>
        <taxon>Cytophagia</taxon>
        <taxon>Cytophagales</taxon>
        <taxon>Spirosomataceae</taxon>
        <taxon>Dyadobacter</taxon>
    </lineage>
</organism>
<dbReference type="GO" id="GO:0003677">
    <property type="term" value="F:DNA binding"/>
    <property type="evidence" value="ECO:0007669"/>
    <property type="project" value="InterPro"/>
</dbReference>
<feature type="domain" description="HTH cro/C1-type" evidence="1">
    <location>
        <begin position="75"/>
        <end position="123"/>
    </location>
</feature>
<dbReference type="EMBL" id="CP112998">
    <property type="protein sequence ID" value="WAC11586.1"/>
    <property type="molecule type" value="Genomic_DNA"/>
</dbReference>
<dbReference type="KEGG" id="dpf:ON006_28125"/>
<dbReference type="SMART" id="SM00530">
    <property type="entry name" value="HTH_XRE"/>
    <property type="match status" value="1"/>
</dbReference>
<dbReference type="RefSeq" id="WP_244821517.1">
    <property type="nucleotide sequence ID" value="NZ_CP112998.1"/>
</dbReference>